<dbReference type="InterPro" id="IPR011055">
    <property type="entry name" value="Dup_hybrid_motif"/>
</dbReference>
<dbReference type="RefSeq" id="WP_182326217.1">
    <property type="nucleotide sequence ID" value="NZ_CP058554.1"/>
</dbReference>
<dbReference type="SUPFAM" id="SSF51261">
    <property type="entry name" value="Duplicated hybrid motif"/>
    <property type="match status" value="1"/>
</dbReference>
<evidence type="ECO:0000313" key="2">
    <source>
        <dbReference type="EMBL" id="QMV71785.1"/>
    </source>
</evidence>
<gene>
    <name evidence="2" type="ORF">HS961_02435</name>
</gene>
<dbReference type="Proteomes" id="UP000515240">
    <property type="component" value="Chromosome"/>
</dbReference>
<protein>
    <submittedName>
        <fullName evidence="2">Peptidoglycan DD-metalloendopeptidase family protein</fullName>
    </submittedName>
</protein>
<sequence length="262" mass="28607">MSTTDQQTDPIAEAIARHQSGRSAVPQAAAFHAWVAQQRGSWSGVMPGLAQARMGHIDFRSPESAVAAASASMDREGATRAYEALQQSQGFEMGVGHWMEQRCVYQSSNYASTRLEGAMRDCHLGVDLFAPAGTALRLPLAAEVVVAEVRDIRLDYGGMLVLRHQGPAHPEFFSIWGHLSHASAQRWQPGEQIAAGSEFAQLGDFAENGWWLPHLHLQLCLLRLPDFSDAPGVGEQAFAPVWQDIFPNPAPLLRADDEALRS</sequence>
<name>A0A7G5ECR0_9BURK</name>
<dbReference type="InterPro" id="IPR016047">
    <property type="entry name" value="M23ase_b-sheet_dom"/>
</dbReference>
<keyword evidence="3" id="KW-1185">Reference proteome</keyword>
<dbReference type="Gene3D" id="2.70.70.10">
    <property type="entry name" value="Glucose Permease (Domain IIA)"/>
    <property type="match status" value="1"/>
</dbReference>
<accession>A0A7G5ECR0</accession>
<dbReference type="EMBL" id="CP058554">
    <property type="protein sequence ID" value="QMV71785.1"/>
    <property type="molecule type" value="Genomic_DNA"/>
</dbReference>
<evidence type="ECO:0000313" key="3">
    <source>
        <dbReference type="Proteomes" id="UP000515240"/>
    </source>
</evidence>
<proteinExistence type="predicted"/>
<dbReference type="Pfam" id="PF01551">
    <property type="entry name" value="Peptidase_M23"/>
    <property type="match status" value="1"/>
</dbReference>
<feature type="domain" description="M23ase beta-sheet core" evidence="1">
    <location>
        <begin position="123"/>
        <end position="219"/>
    </location>
</feature>
<dbReference type="CDD" id="cd12797">
    <property type="entry name" value="M23_peptidase"/>
    <property type="match status" value="1"/>
</dbReference>
<organism evidence="2 3">
    <name type="scientific">Comamonas piscis</name>
    <dbReference type="NCBI Taxonomy" id="1562974"/>
    <lineage>
        <taxon>Bacteria</taxon>
        <taxon>Pseudomonadati</taxon>
        <taxon>Pseudomonadota</taxon>
        <taxon>Betaproteobacteria</taxon>
        <taxon>Burkholderiales</taxon>
        <taxon>Comamonadaceae</taxon>
        <taxon>Comamonas</taxon>
    </lineage>
</organism>
<dbReference type="KEGG" id="cpis:HS961_02435"/>
<reference evidence="2 3" key="1">
    <citation type="journal article" date="2020" name="G3 (Bethesda)">
        <title>CeMbio - The Caenorhabditis elegans Microbiome Resource.</title>
        <authorList>
            <person name="Dirksen P."/>
            <person name="Assie A."/>
            <person name="Zimmermann J."/>
            <person name="Zhang F."/>
            <person name="Tietje A.M."/>
            <person name="Marsh S.A."/>
            <person name="Felix M.A."/>
            <person name="Shapira M."/>
            <person name="Kaleta C."/>
            <person name="Schulenburg H."/>
            <person name="Samuel B."/>
        </authorList>
    </citation>
    <scope>NUCLEOTIDE SEQUENCE [LARGE SCALE GENOMIC DNA]</scope>
    <source>
        <strain evidence="2 3">BIGb0172</strain>
    </source>
</reference>
<evidence type="ECO:0000259" key="1">
    <source>
        <dbReference type="Pfam" id="PF01551"/>
    </source>
</evidence>
<dbReference type="AlphaFoldDB" id="A0A7G5ECR0"/>